<accession>A0A841AHG5</accession>
<keyword evidence="1" id="KW-0472">Membrane</keyword>
<name>A0A841AHG5_9MICO</name>
<feature type="transmembrane region" description="Helical" evidence="1">
    <location>
        <begin position="116"/>
        <end position="139"/>
    </location>
</feature>
<evidence type="ECO:0000313" key="3">
    <source>
        <dbReference type="Proteomes" id="UP000536685"/>
    </source>
</evidence>
<comment type="caution">
    <text evidence="2">The sequence shown here is derived from an EMBL/GenBank/DDBJ whole genome shotgun (WGS) entry which is preliminary data.</text>
</comment>
<keyword evidence="3" id="KW-1185">Reference proteome</keyword>
<protein>
    <submittedName>
        <fullName evidence="2">ABC-type polysaccharide/polyol phosphate export permease</fullName>
    </submittedName>
</protein>
<feature type="transmembrane region" description="Helical" evidence="1">
    <location>
        <begin position="88"/>
        <end position="110"/>
    </location>
</feature>
<gene>
    <name evidence="2" type="ORF">HD599_000111</name>
</gene>
<dbReference type="Proteomes" id="UP000536685">
    <property type="component" value="Unassembled WGS sequence"/>
</dbReference>
<proteinExistence type="predicted"/>
<keyword evidence="1" id="KW-1133">Transmembrane helix</keyword>
<evidence type="ECO:0000313" key="2">
    <source>
        <dbReference type="EMBL" id="MBB5841788.1"/>
    </source>
</evidence>
<organism evidence="2 3">
    <name type="scientific">Conyzicola lurida</name>
    <dbReference type="NCBI Taxonomy" id="1172621"/>
    <lineage>
        <taxon>Bacteria</taxon>
        <taxon>Bacillati</taxon>
        <taxon>Actinomycetota</taxon>
        <taxon>Actinomycetes</taxon>
        <taxon>Micrococcales</taxon>
        <taxon>Microbacteriaceae</taxon>
        <taxon>Conyzicola</taxon>
    </lineage>
</organism>
<evidence type="ECO:0000256" key="1">
    <source>
        <dbReference type="SAM" id="Phobius"/>
    </source>
</evidence>
<feature type="transmembrane region" description="Helical" evidence="1">
    <location>
        <begin position="12"/>
        <end position="36"/>
    </location>
</feature>
<dbReference type="EMBL" id="JACHMJ010000001">
    <property type="protein sequence ID" value="MBB5841788.1"/>
    <property type="molecule type" value="Genomic_DNA"/>
</dbReference>
<dbReference type="AlphaFoldDB" id="A0A841AHG5"/>
<reference evidence="2 3" key="1">
    <citation type="submission" date="2020-08" db="EMBL/GenBank/DDBJ databases">
        <title>Sequencing the genomes of 1000 actinobacteria strains.</title>
        <authorList>
            <person name="Klenk H.-P."/>
        </authorList>
    </citation>
    <scope>NUCLEOTIDE SEQUENCE [LARGE SCALE GENOMIC DNA]</scope>
    <source>
        <strain evidence="2 3">DSM 105784</strain>
    </source>
</reference>
<keyword evidence="1" id="KW-0812">Transmembrane</keyword>
<sequence length="143" mass="14507">MTTTDTPRRSLGVRLFWTPVVIIALVGIAFAVWAIAPLVEDDHGVVGLVIYTAVGAMVGAGLGVIVGLSALLGNYLAFASVATTPARFVGVSLAAGSSVALAGYVMLVFAGAVEPFGWIIVALAVVLPVVLCVGISRWARAAG</sequence>
<feature type="transmembrane region" description="Helical" evidence="1">
    <location>
        <begin position="48"/>
        <end position="76"/>
    </location>
</feature>
<dbReference type="RefSeq" id="WP_184232662.1">
    <property type="nucleotide sequence ID" value="NZ_JACHMJ010000001.1"/>
</dbReference>